<dbReference type="GeneID" id="103494036"/>
<gene>
    <name evidence="14" type="primary">LOC103494036</name>
    <name evidence="12" type="synonym">103494036</name>
</gene>
<reference evidence="12" key="1">
    <citation type="submission" date="2023-03" db="UniProtKB">
        <authorList>
            <consortium name="EnsemblPlants"/>
        </authorList>
    </citation>
    <scope>IDENTIFICATION</scope>
</reference>
<dbReference type="PRINTS" id="PR00385">
    <property type="entry name" value="P450"/>
</dbReference>
<dbReference type="FunFam" id="1.10.630.10:FF:000026">
    <property type="entry name" value="Cytochrome P450 82C4"/>
    <property type="match status" value="1"/>
</dbReference>
<dbReference type="RefSeq" id="XP_008453263.1">
    <property type="nucleotide sequence ID" value="XM_008455041.2"/>
</dbReference>
<dbReference type="GO" id="GO:0009411">
    <property type="term" value="P:response to UV"/>
    <property type="evidence" value="ECO:0007669"/>
    <property type="project" value="EnsemblPlants"/>
</dbReference>
<evidence type="ECO:0000256" key="11">
    <source>
        <dbReference type="SAM" id="Phobius"/>
    </source>
</evidence>
<dbReference type="Gene3D" id="1.10.630.10">
    <property type="entry name" value="Cytochrome P450"/>
    <property type="match status" value="1"/>
</dbReference>
<evidence type="ECO:0000256" key="4">
    <source>
        <dbReference type="ARBA" id="ARBA00022723"/>
    </source>
</evidence>
<evidence type="ECO:0000256" key="2">
    <source>
        <dbReference type="ARBA" id="ARBA00010617"/>
    </source>
</evidence>
<dbReference type="SUPFAM" id="SSF48264">
    <property type="entry name" value="Cytochrome P450"/>
    <property type="match status" value="1"/>
</dbReference>
<evidence type="ECO:0000313" key="13">
    <source>
        <dbReference type="Proteomes" id="UP001652600"/>
    </source>
</evidence>
<dbReference type="OrthoDB" id="2789670at2759"/>
<dbReference type="Pfam" id="PF00067">
    <property type="entry name" value="p450"/>
    <property type="match status" value="1"/>
</dbReference>
<keyword evidence="3 9" id="KW-0349">Heme</keyword>
<feature type="transmembrane region" description="Helical" evidence="11">
    <location>
        <begin position="6"/>
        <end position="25"/>
    </location>
</feature>
<dbReference type="AlphaFoldDB" id="A0A1S3BVU8"/>
<dbReference type="SMR" id="A0A1S3BVU8"/>
<evidence type="ECO:0000256" key="7">
    <source>
        <dbReference type="ARBA" id="ARBA00023004"/>
    </source>
</evidence>
<keyword evidence="8 10" id="KW-0503">Monooxygenase</keyword>
<evidence type="ECO:0000256" key="6">
    <source>
        <dbReference type="ARBA" id="ARBA00023002"/>
    </source>
</evidence>
<evidence type="ECO:0000256" key="1">
    <source>
        <dbReference type="ARBA" id="ARBA00001971"/>
    </source>
</evidence>
<dbReference type="GO" id="GO:0016711">
    <property type="term" value="F:flavonoid 3'-monooxygenase activity"/>
    <property type="evidence" value="ECO:0007669"/>
    <property type="project" value="EnsemblPlants"/>
</dbReference>
<evidence type="ECO:0000313" key="12">
    <source>
        <dbReference type="EnsemblPlants" id="MELO3C017219.2.1"/>
    </source>
</evidence>
<keyword evidence="11" id="KW-1133">Transmembrane helix</keyword>
<protein>
    <submittedName>
        <fullName evidence="14">Flavonoid 3'-monooxygenase</fullName>
    </submittedName>
</protein>
<evidence type="ECO:0000256" key="9">
    <source>
        <dbReference type="PIRSR" id="PIRSR602401-1"/>
    </source>
</evidence>
<evidence type="ECO:0000313" key="14">
    <source>
        <dbReference type="RefSeq" id="XP_008453263.1"/>
    </source>
</evidence>
<organism evidence="13 14">
    <name type="scientific">Cucumis melo</name>
    <name type="common">Muskmelon</name>
    <dbReference type="NCBI Taxonomy" id="3656"/>
    <lineage>
        <taxon>Eukaryota</taxon>
        <taxon>Viridiplantae</taxon>
        <taxon>Streptophyta</taxon>
        <taxon>Embryophyta</taxon>
        <taxon>Tracheophyta</taxon>
        <taxon>Spermatophyta</taxon>
        <taxon>Magnoliopsida</taxon>
        <taxon>eudicotyledons</taxon>
        <taxon>Gunneridae</taxon>
        <taxon>Pentapetalae</taxon>
        <taxon>rosids</taxon>
        <taxon>fabids</taxon>
        <taxon>Cucurbitales</taxon>
        <taxon>Cucurbitaceae</taxon>
        <taxon>Benincaseae</taxon>
        <taxon>Cucumis</taxon>
    </lineage>
</organism>
<sequence length="521" mass="57633">MEEITLIVAAIITLASAFLLHRTFFLRRRFRLPPGPKPWPIVGNMPQIGGAPLHSLLAAMAGKYGPLMYLRLGSVDMVVAASAAVAEQVLKIHDTNFLSRPPNAGAKYIAYNYQDMVFAPYGPRWRLLRKISAVHLFSSKALDDHRRIRQDEISVLVQALARSGEAPANLGSLLTVCIANSLGRTMIGRRVFGDGSGSDDLESNQFKAMVEQVMVLAGKFNPGDFFPWLERLDLMGVGSEMKKVHKWFDDFLTKIVEEHRNLLARGGGGSGGGGHQDLLSTLLSMKDEGVDENEKLNDTEIKALLLNMFTAGTDTSASTVEWALTELIRHPEMMAQAQQELDSVVGRDRAVSDLDLPQLVYLQAVVKETFRLHPPTPLSLPRMASDSCEVNGYHIPKGSTLLVDVWAIGRDPKEWVDPLEFGPNRFLPDGEKPHVDVKGNDFEAIPFGAGRRICVGLSLGLRMVQMLTATIVHSFDWALPNGLTPDKLNMDEHYGLTLRRAQPLVVHPRPRLLLGVYQKLP</sequence>
<comment type="similarity">
    <text evidence="2 10">Belongs to the cytochrome P450 family.</text>
</comment>
<name>A0A1S3BVU8_CUCME</name>
<keyword evidence="5" id="KW-0521">NADP</keyword>
<keyword evidence="11" id="KW-0812">Transmembrane</keyword>
<keyword evidence="7 9" id="KW-0408">Iron</keyword>
<keyword evidence="13" id="KW-1185">Reference proteome</keyword>
<dbReference type="InterPro" id="IPR002401">
    <property type="entry name" value="Cyt_P450_E_grp-I"/>
</dbReference>
<evidence type="ECO:0000256" key="10">
    <source>
        <dbReference type="RuleBase" id="RU000461"/>
    </source>
</evidence>
<reference evidence="13" key="3">
    <citation type="submission" date="2025-05" db="UniProtKB">
        <authorList>
            <consortium name="RefSeq"/>
        </authorList>
    </citation>
    <scope>NUCLEOTIDE SEQUENCE [LARGE SCALE GENOMIC DNA]</scope>
</reference>
<dbReference type="EnsemblPlants" id="MELO3C017219.2.1">
    <property type="protein sequence ID" value="MELO3C017219.2.1"/>
    <property type="gene ID" value="MELO3C017219.2"/>
</dbReference>
<dbReference type="KEGG" id="cmo:103494036"/>
<dbReference type="InterPro" id="IPR017972">
    <property type="entry name" value="Cyt_P450_CS"/>
</dbReference>
<dbReference type="PANTHER" id="PTHR47944:SF18">
    <property type="entry name" value="FLAVONOID 3'-MONOOXYGENASE"/>
    <property type="match status" value="1"/>
</dbReference>
<feature type="binding site" description="axial binding residue" evidence="9">
    <location>
        <position position="454"/>
    </location>
    <ligand>
        <name>heme</name>
        <dbReference type="ChEBI" id="CHEBI:30413"/>
    </ligand>
    <ligandPart>
        <name>Fe</name>
        <dbReference type="ChEBI" id="CHEBI:18248"/>
    </ligandPart>
</feature>
<dbReference type="PROSITE" id="PS00086">
    <property type="entry name" value="CYTOCHROME_P450"/>
    <property type="match status" value="1"/>
</dbReference>
<keyword evidence="6 10" id="KW-0560">Oxidoreductase</keyword>
<dbReference type="InterPro" id="IPR036396">
    <property type="entry name" value="Cyt_P450_sf"/>
</dbReference>
<proteinExistence type="inferred from homology"/>
<dbReference type="PANTHER" id="PTHR47944">
    <property type="entry name" value="CYTOCHROME P450 98A9"/>
    <property type="match status" value="1"/>
</dbReference>
<comment type="cofactor">
    <cofactor evidence="1 9">
        <name>heme</name>
        <dbReference type="ChEBI" id="CHEBI:30413"/>
    </cofactor>
</comment>
<reference evidence="14" key="2">
    <citation type="submission" date="2025-04" db="UniProtKB">
        <authorList>
            <consortium name="RefSeq"/>
        </authorList>
    </citation>
    <scope>IDENTIFICATION</scope>
</reference>
<evidence type="ECO:0000256" key="5">
    <source>
        <dbReference type="ARBA" id="ARBA00022857"/>
    </source>
</evidence>
<evidence type="ECO:0000256" key="3">
    <source>
        <dbReference type="ARBA" id="ARBA00022617"/>
    </source>
</evidence>
<keyword evidence="11" id="KW-0472">Membrane</keyword>
<accession>A0A1S3BVU8</accession>
<dbReference type="PRINTS" id="PR00463">
    <property type="entry name" value="EP450I"/>
</dbReference>
<dbReference type="GO" id="GO:0020037">
    <property type="term" value="F:heme binding"/>
    <property type="evidence" value="ECO:0007669"/>
    <property type="project" value="InterPro"/>
</dbReference>
<dbReference type="Proteomes" id="UP001652600">
    <property type="component" value="Chromosome 2"/>
</dbReference>
<dbReference type="GO" id="GO:0009733">
    <property type="term" value="P:response to auxin"/>
    <property type="evidence" value="ECO:0007669"/>
    <property type="project" value="EnsemblPlants"/>
</dbReference>
<dbReference type="InParanoid" id="A0A1S3BVU8"/>
<dbReference type="GO" id="GO:0005506">
    <property type="term" value="F:iron ion binding"/>
    <property type="evidence" value="ECO:0007669"/>
    <property type="project" value="InterPro"/>
</dbReference>
<evidence type="ECO:0000256" key="8">
    <source>
        <dbReference type="ARBA" id="ARBA00023033"/>
    </source>
</evidence>
<dbReference type="InterPro" id="IPR001128">
    <property type="entry name" value="Cyt_P450"/>
</dbReference>
<dbReference type="eggNOG" id="KOG0156">
    <property type="taxonomic scope" value="Eukaryota"/>
</dbReference>
<keyword evidence="4 9" id="KW-0479">Metal-binding</keyword>
<dbReference type="Gramene" id="MELO3C017219.2.1">
    <property type="protein sequence ID" value="MELO3C017219.2.1"/>
    <property type="gene ID" value="MELO3C017219.2"/>
</dbReference>